<dbReference type="EMBL" id="LLZZ01000118">
    <property type="protein sequence ID" value="KTB03912.1"/>
    <property type="molecule type" value="Genomic_DNA"/>
</dbReference>
<dbReference type="VEuPathDB" id="FungiDB:CAGL0B02101g"/>
<dbReference type="Proteomes" id="UP000054886">
    <property type="component" value="Unassembled WGS sequence"/>
</dbReference>
<dbReference type="InterPro" id="IPR048720">
    <property type="entry name" value="PROPPIN"/>
</dbReference>
<dbReference type="VEuPathDB" id="FungiDB:GWK60_B01947"/>
<dbReference type="VEuPathDB" id="FungiDB:B1J91_B02101g"/>
<dbReference type="SUPFAM" id="SSF50978">
    <property type="entry name" value="WD40 repeat-like"/>
    <property type="match status" value="1"/>
</dbReference>
<protein>
    <submittedName>
        <fullName evidence="5">SVP1-like protein 2</fullName>
    </submittedName>
</protein>
<accession>A0A0W0D194</accession>
<dbReference type="SMART" id="SM00320">
    <property type="entry name" value="WD40"/>
    <property type="match status" value="2"/>
</dbReference>
<feature type="compositionally biased region" description="Polar residues" evidence="4">
    <location>
        <begin position="312"/>
        <end position="321"/>
    </location>
</feature>
<dbReference type="VEuPathDB" id="FungiDB:GVI51_B01991"/>
<dbReference type="Pfam" id="PF21032">
    <property type="entry name" value="PROPPIN"/>
    <property type="match status" value="1"/>
</dbReference>
<feature type="region of interest" description="Disordered" evidence="4">
    <location>
        <begin position="301"/>
        <end position="321"/>
    </location>
</feature>
<dbReference type="GO" id="GO:0010314">
    <property type="term" value="F:phosphatidylinositol-5-phosphate binding"/>
    <property type="evidence" value="ECO:0007669"/>
    <property type="project" value="EnsemblFungi"/>
</dbReference>
<dbReference type="InterPro" id="IPR015943">
    <property type="entry name" value="WD40/YVTN_repeat-like_dom_sf"/>
</dbReference>
<dbReference type="GO" id="GO:0034727">
    <property type="term" value="P:piecemeal microautophagy of the nucleus"/>
    <property type="evidence" value="ECO:0007669"/>
    <property type="project" value="EnsemblFungi"/>
</dbReference>
<dbReference type="GO" id="GO:0070273">
    <property type="term" value="F:phosphatidylinositol-4-phosphate binding"/>
    <property type="evidence" value="ECO:0007669"/>
    <property type="project" value="EnsemblFungi"/>
</dbReference>
<reference evidence="5 6" key="1">
    <citation type="submission" date="2015-10" db="EMBL/GenBank/DDBJ databases">
        <title>Draft genomes sequences of Candida glabrata isolates 1A, 1B, 2A, 2B, 3A and 3B.</title>
        <authorList>
            <person name="Haavelsrud O.E."/>
            <person name="Gaustad P."/>
        </authorList>
    </citation>
    <scope>NUCLEOTIDE SEQUENCE [LARGE SCALE GENOMIC DNA]</scope>
    <source>
        <strain evidence="5">910700640</strain>
    </source>
</reference>
<evidence type="ECO:0000256" key="3">
    <source>
        <dbReference type="ARBA" id="ARBA00025740"/>
    </source>
</evidence>
<dbReference type="GO" id="GO:0005768">
    <property type="term" value="C:endosome"/>
    <property type="evidence" value="ECO:0007669"/>
    <property type="project" value="EnsemblFungi"/>
</dbReference>
<keyword evidence="1" id="KW-0853">WD repeat</keyword>
<evidence type="ECO:0000256" key="2">
    <source>
        <dbReference type="ARBA" id="ARBA00022737"/>
    </source>
</evidence>
<dbReference type="GO" id="GO:0000324">
    <property type="term" value="C:fungal-type vacuole"/>
    <property type="evidence" value="ECO:0007669"/>
    <property type="project" value="EnsemblFungi"/>
</dbReference>
<comment type="similarity">
    <text evidence="3">Belongs to the WD repeat PROPPIN family.</text>
</comment>
<dbReference type="PANTHER" id="PTHR11227">
    <property type="entry name" value="WD-REPEAT PROTEIN INTERACTING WITH PHOSPHOINOSIDES WIPI -RELATED"/>
    <property type="match status" value="1"/>
</dbReference>
<dbReference type="AlphaFoldDB" id="A0A0W0D194"/>
<evidence type="ECO:0000256" key="1">
    <source>
        <dbReference type="ARBA" id="ARBA00022574"/>
    </source>
</evidence>
<dbReference type="Gene3D" id="2.130.10.10">
    <property type="entry name" value="YVTN repeat-like/Quinoprotein amine dehydrogenase"/>
    <property type="match status" value="1"/>
</dbReference>
<dbReference type="GO" id="GO:0032266">
    <property type="term" value="F:phosphatidylinositol-3-phosphate binding"/>
    <property type="evidence" value="ECO:0007669"/>
    <property type="project" value="EnsemblFungi"/>
</dbReference>
<organism evidence="5 6">
    <name type="scientific">Candida glabrata</name>
    <name type="common">Yeast</name>
    <name type="synonym">Torulopsis glabrata</name>
    <dbReference type="NCBI Taxonomy" id="5478"/>
    <lineage>
        <taxon>Eukaryota</taxon>
        <taxon>Fungi</taxon>
        <taxon>Dikarya</taxon>
        <taxon>Ascomycota</taxon>
        <taxon>Saccharomycotina</taxon>
        <taxon>Saccharomycetes</taxon>
        <taxon>Saccharomycetales</taxon>
        <taxon>Saccharomycetaceae</taxon>
        <taxon>Nakaseomyces</taxon>
    </lineage>
</organism>
<evidence type="ECO:0000256" key="4">
    <source>
        <dbReference type="SAM" id="MobiDB-lite"/>
    </source>
</evidence>
<gene>
    <name evidence="5" type="ORF">AO440_000252</name>
</gene>
<keyword evidence="2" id="KW-0677">Repeat</keyword>
<name>A0A0W0D194_CANGB</name>
<evidence type="ECO:0000313" key="5">
    <source>
        <dbReference type="EMBL" id="KTB03912.1"/>
    </source>
</evidence>
<comment type="caution">
    <text evidence="5">The sequence shown here is derived from an EMBL/GenBank/DDBJ whole genome shotgun (WGS) entry which is preliminary data.</text>
</comment>
<dbReference type="GO" id="GO:0080025">
    <property type="term" value="F:phosphatidylinositol-3,5-bisphosphate binding"/>
    <property type="evidence" value="ECO:0007669"/>
    <property type="project" value="EnsemblFungi"/>
</dbReference>
<sequence length="445" mass="50455">MDVREAIQQEAGAETGFASVTFNQDESCFSCANEQGFLVYNTFPLSLKLTKEFKQTPERGAGIGYSQMLYRTNYIALVGGGQRPRYSLNRVVIWDDLQQKESFSLKFMSIVRKVVLSRVHLVVALENELFIYSFHSTPKLLCPPIKTAPFGPFDFKVVTIEGKATDQAKVTSLLAYPSAKLTGQLHVADLSKLRSNQNNNQDMALTSESFLPTTIIKAHKAPIRNVRINNQGTMVATASRKGTLIRIFSTHNGILLKEFRRGLDRAEIYDMCFSPLGTRLAVVSDKQTLHVFQIAPMAEGTLNPANPEDHQSSGSNGHIKANTNQVHSLRNIVPTSWKPKYLDSVWSMCKVHLRNPKLRNNVNDLAFNEDRCTIAWCRQNRSHTFKNGNYFNENEENKLVLVWKNSRIWEKYVILEKEAPNSNDGIKGPSPLTEWELVRESWREL</sequence>
<dbReference type="InterPro" id="IPR001680">
    <property type="entry name" value="WD40_rpt"/>
</dbReference>
<proteinExistence type="inferred from homology"/>
<dbReference type="InterPro" id="IPR036322">
    <property type="entry name" value="WD40_repeat_dom_sf"/>
</dbReference>
<evidence type="ECO:0000313" key="6">
    <source>
        <dbReference type="Proteomes" id="UP000054886"/>
    </source>
</evidence>